<proteinExistence type="predicted"/>
<name>F8SK40_BPPA3</name>
<keyword evidence="2" id="KW-1185">Reference proteome</keyword>
<dbReference type="KEGG" id="vg:26643695"/>
<reference evidence="1 2" key="1">
    <citation type="journal article" date="2011" name="Microbiology">
        <title>The Pseudomonas aeruginosa generalized transducing phage phiPA3 is a new member of the phiKZ-like group of 'jumbo' phages, and infects model laboratory strains and clinical isolates from cystic fibrosis patients.</title>
        <authorList>
            <person name="Monson R."/>
            <person name="Foulds I."/>
            <person name="Foweraker J."/>
            <person name="Welch M."/>
            <person name="Salmond G.P."/>
        </authorList>
    </citation>
    <scope>NUCLEOTIDE SEQUENCE [LARGE SCALE GENOMIC DNA]</scope>
</reference>
<sequence length="134" mass="14183">MDGIDSFTSFVNSELPKRIGTEVDPLKVGQDKIAVSTGVGLSVKFVDPLEILPNQGLITAEKLPLQEDGTAILPQPPKGGILLNLAIIHLNDGSVIEVTGVHVRDDVILVIPTEDFATLQDTAVSVTVSFIGDL</sequence>
<dbReference type="GeneID" id="26643695"/>
<dbReference type="Proteomes" id="UP000008388">
    <property type="component" value="Segment"/>
</dbReference>
<evidence type="ECO:0000313" key="2">
    <source>
        <dbReference type="Proteomes" id="UP000008388"/>
    </source>
</evidence>
<accession>F8SK40</accession>
<organismHost>
    <name type="scientific">Pseudomonas aeruginosa</name>
    <dbReference type="NCBI Taxonomy" id="287"/>
</organismHost>
<dbReference type="RefSeq" id="YP_009217246.1">
    <property type="nucleotide sequence ID" value="NC_028999.1"/>
</dbReference>
<gene>
    <name evidence="1" type="primary">167</name>
</gene>
<evidence type="ECO:0000313" key="1">
    <source>
        <dbReference type="EMBL" id="AEH03590.1"/>
    </source>
</evidence>
<dbReference type="EMBL" id="HQ630627">
    <property type="protein sequence ID" value="AEH03590.1"/>
    <property type="molecule type" value="Genomic_DNA"/>
</dbReference>
<protein>
    <submittedName>
        <fullName evidence="1">Tail protein</fullName>
    </submittedName>
</protein>
<organism evidence="1 2">
    <name type="scientific">Pseudomonas phage PhiPA3</name>
    <name type="common">Pseudomonas aeruginosa phage PhiPA3</name>
    <dbReference type="NCBI Taxonomy" id="998086"/>
    <lineage>
        <taxon>Viruses</taxon>
        <taxon>Duplodnaviria</taxon>
        <taxon>Heunggongvirae</taxon>
        <taxon>Uroviricota</taxon>
        <taxon>Caudoviricetes</taxon>
        <taxon>Chimalliviridae</taxon>
        <taxon>Miltoncavirus</taxon>
        <taxon>Miltoncavirus PhiPA3</taxon>
    </lineage>
</organism>